<name>A0A9P0LJK5_ACAOB</name>
<dbReference type="EMBL" id="CAKOFQ010007204">
    <property type="protein sequence ID" value="CAH1994637.1"/>
    <property type="molecule type" value="Genomic_DNA"/>
</dbReference>
<gene>
    <name evidence="1" type="ORF">ACAOBT_LOCUS22229</name>
</gene>
<proteinExistence type="predicted"/>
<protein>
    <submittedName>
        <fullName evidence="1">Uncharacterized protein</fullName>
    </submittedName>
</protein>
<keyword evidence="2" id="KW-1185">Reference proteome</keyword>
<evidence type="ECO:0000313" key="2">
    <source>
        <dbReference type="Proteomes" id="UP001152888"/>
    </source>
</evidence>
<reference evidence="1" key="1">
    <citation type="submission" date="2022-03" db="EMBL/GenBank/DDBJ databases">
        <authorList>
            <person name="Sayadi A."/>
        </authorList>
    </citation>
    <scope>NUCLEOTIDE SEQUENCE</scope>
</reference>
<dbReference type="Proteomes" id="UP001152888">
    <property type="component" value="Unassembled WGS sequence"/>
</dbReference>
<accession>A0A9P0LJK5</accession>
<organism evidence="1 2">
    <name type="scientific">Acanthoscelides obtectus</name>
    <name type="common">Bean weevil</name>
    <name type="synonym">Bruchus obtectus</name>
    <dbReference type="NCBI Taxonomy" id="200917"/>
    <lineage>
        <taxon>Eukaryota</taxon>
        <taxon>Metazoa</taxon>
        <taxon>Ecdysozoa</taxon>
        <taxon>Arthropoda</taxon>
        <taxon>Hexapoda</taxon>
        <taxon>Insecta</taxon>
        <taxon>Pterygota</taxon>
        <taxon>Neoptera</taxon>
        <taxon>Endopterygota</taxon>
        <taxon>Coleoptera</taxon>
        <taxon>Polyphaga</taxon>
        <taxon>Cucujiformia</taxon>
        <taxon>Chrysomeloidea</taxon>
        <taxon>Chrysomelidae</taxon>
        <taxon>Bruchinae</taxon>
        <taxon>Bruchini</taxon>
        <taxon>Acanthoscelides</taxon>
    </lineage>
</organism>
<sequence length="66" mass="7844">MVTRSYSTCQQFFSPLISIQRRFPINFPSQSVLSPHLDLFPRVETVLKLHRSLIAFRCFPRLLHRN</sequence>
<dbReference type="AlphaFoldDB" id="A0A9P0LJK5"/>
<evidence type="ECO:0000313" key="1">
    <source>
        <dbReference type="EMBL" id="CAH1994637.1"/>
    </source>
</evidence>
<comment type="caution">
    <text evidence="1">The sequence shown here is derived from an EMBL/GenBank/DDBJ whole genome shotgun (WGS) entry which is preliminary data.</text>
</comment>